<comment type="similarity">
    <text evidence="17">Belongs to the complex I subunit 5 family.</text>
</comment>
<evidence type="ECO:0000256" key="4">
    <source>
        <dbReference type="ARBA" id="ARBA00021096"/>
    </source>
</evidence>
<evidence type="ECO:0000256" key="2">
    <source>
        <dbReference type="ARBA" id="ARBA00004448"/>
    </source>
</evidence>
<feature type="transmembrane region" description="Helical" evidence="17">
    <location>
        <begin position="461"/>
        <end position="480"/>
    </location>
</feature>
<keyword evidence="11 17" id="KW-1133">Transmembrane helix</keyword>
<feature type="transmembrane region" description="Helical" evidence="17">
    <location>
        <begin position="553"/>
        <end position="572"/>
    </location>
</feature>
<geneLocation type="mitochondrion" evidence="21"/>
<feature type="transmembrane region" description="Helical" evidence="17">
    <location>
        <begin position="59"/>
        <end position="79"/>
    </location>
</feature>
<keyword evidence="15 17" id="KW-0472">Membrane</keyword>
<dbReference type="PANTHER" id="PTHR42829">
    <property type="entry name" value="NADH-UBIQUINONE OXIDOREDUCTASE CHAIN 5"/>
    <property type="match status" value="1"/>
</dbReference>
<evidence type="ECO:0000256" key="6">
    <source>
        <dbReference type="ARBA" id="ARBA00022660"/>
    </source>
</evidence>
<evidence type="ECO:0000256" key="17">
    <source>
        <dbReference type="RuleBase" id="RU003404"/>
    </source>
</evidence>
<dbReference type="InterPro" id="IPR001750">
    <property type="entry name" value="ND/Mrp_TM"/>
</dbReference>
<dbReference type="Pfam" id="PF00662">
    <property type="entry name" value="Proton_antipo_N"/>
    <property type="match status" value="1"/>
</dbReference>
<evidence type="ECO:0000259" key="18">
    <source>
        <dbReference type="Pfam" id="PF00361"/>
    </source>
</evidence>
<feature type="transmembrane region" description="Helical" evidence="17">
    <location>
        <begin position="383"/>
        <end position="402"/>
    </location>
</feature>
<dbReference type="EC" id="7.1.1.2" evidence="3 17"/>
<keyword evidence="14 17" id="KW-0496">Mitochondrion</keyword>
<feature type="transmembrane region" description="Helical" evidence="17">
    <location>
        <begin position="429"/>
        <end position="449"/>
    </location>
</feature>
<dbReference type="PRINTS" id="PR01434">
    <property type="entry name" value="NADHDHGNASE5"/>
</dbReference>
<accession>A0A3G8FWI9</accession>
<evidence type="ECO:0000256" key="12">
    <source>
        <dbReference type="ARBA" id="ARBA00023027"/>
    </source>
</evidence>
<feature type="transmembrane region" description="Helical" evidence="17">
    <location>
        <begin position="12"/>
        <end position="39"/>
    </location>
</feature>
<dbReference type="InterPro" id="IPR010934">
    <property type="entry name" value="NADH_DH_su5_C"/>
</dbReference>
<keyword evidence="6" id="KW-0679">Respiratory chain</keyword>
<keyword evidence="10" id="KW-0249">Electron transport</keyword>
<comment type="catalytic activity">
    <reaction evidence="16 17">
        <text>a ubiquinone + NADH + 5 H(+)(in) = a ubiquinol + NAD(+) + 4 H(+)(out)</text>
        <dbReference type="Rhea" id="RHEA:29091"/>
        <dbReference type="Rhea" id="RHEA-COMP:9565"/>
        <dbReference type="Rhea" id="RHEA-COMP:9566"/>
        <dbReference type="ChEBI" id="CHEBI:15378"/>
        <dbReference type="ChEBI" id="CHEBI:16389"/>
        <dbReference type="ChEBI" id="CHEBI:17976"/>
        <dbReference type="ChEBI" id="CHEBI:57540"/>
        <dbReference type="ChEBI" id="CHEBI:57945"/>
        <dbReference type="EC" id="7.1.1.2"/>
    </reaction>
</comment>
<evidence type="ECO:0000256" key="11">
    <source>
        <dbReference type="ARBA" id="ARBA00022989"/>
    </source>
</evidence>
<comment type="function">
    <text evidence="17">Core subunit of the mitochondrial membrane respiratory chain NADH dehydrogenase (Complex I) which catalyzes electron transfer from NADH through the respiratory chain, using ubiquinone as an electron acceptor. Essential for the catalytic activity and assembly of complex I.</text>
</comment>
<evidence type="ECO:0000256" key="10">
    <source>
        <dbReference type="ARBA" id="ARBA00022982"/>
    </source>
</evidence>
<evidence type="ECO:0000259" key="19">
    <source>
        <dbReference type="Pfam" id="PF00662"/>
    </source>
</evidence>
<evidence type="ECO:0000256" key="8">
    <source>
        <dbReference type="ARBA" id="ARBA00022792"/>
    </source>
</evidence>
<organism evidence="21">
    <name type="scientific">Megalodontes cephalotes</name>
    <dbReference type="NCBI Taxonomy" id="222801"/>
    <lineage>
        <taxon>Eukaryota</taxon>
        <taxon>Metazoa</taxon>
        <taxon>Ecdysozoa</taxon>
        <taxon>Arthropoda</taxon>
        <taxon>Hexapoda</taxon>
        <taxon>Insecta</taxon>
        <taxon>Pterygota</taxon>
        <taxon>Neoptera</taxon>
        <taxon>Endopterygota</taxon>
        <taxon>Hymenoptera</taxon>
        <taxon>Pamphilioidea</taxon>
        <taxon>Megalodontesidae</taxon>
        <taxon>Megalodontes</taxon>
    </lineage>
</organism>
<evidence type="ECO:0000256" key="16">
    <source>
        <dbReference type="ARBA" id="ARBA00049551"/>
    </source>
</evidence>
<feature type="transmembrane region" description="Helical" evidence="17">
    <location>
        <begin position="178"/>
        <end position="197"/>
    </location>
</feature>
<dbReference type="GO" id="GO:0042773">
    <property type="term" value="P:ATP synthesis coupled electron transport"/>
    <property type="evidence" value="ECO:0007669"/>
    <property type="project" value="InterPro"/>
</dbReference>
<evidence type="ECO:0000259" key="20">
    <source>
        <dbReference type="Pfam" id="PF06455"/>
    </source>
</evidence>
<feature type="domain" description="NADH-Ubiquinone oxidoreductase (complex I) chain 5 N-terminal" evidence="19">
    <location>
        <begin position="48"/>
        <end position="92"/>
    </location>
</feature>
<feature type="transmembrane region" description="Helical" evidence="17">
    <location>
        <begin position="487"/>
        <end position="506"/>
    </location>
</feature>
<feature type="transmembrane region" description="Helical" evidence="17">
    <location>
        <begin position="275"/>
        <end position="294"/>
    </location>
</feature>
<dbReference type="GO" id="GO:0005743">
    <property type="term" value="C:mitochondrial inner membrane"/>
    <property type="evidence" value="ECO:0007669"/>
    <property type="project" value="UniProtKB-SubCell"/>
</dbReference>
<proteinExistence type="inferred from homology"/>
<dbReference type="PANTHER" id="PTHR42829:SF2">
    <property type="entry name" value="NADH-UBIQUINONE OXIDOREDUCTASE CHAIN 5"/>
    <property type="match status" value="1"/>
</dbReference>
<feature type="transmembrane region" description="Helical" evidence="17">
    <location>
        <begin position="154"/>
        <end position="172"/>
    </location>
</feature>
<evidence type="ECO:0000256" key="14">
    <source>
        <dbReference type="ARBA" id="ARBA00023128"/>
    </source>
</evidence>
<reference evidence="21" key="1">
    <citation type="journal article" date="2018" name="Int. J. Biol. Macromol.">
        <title>The first mitogenomes of the superfamily Pamphilioidea (Hymenoptera: Symphyta): Mitogenome architecture and phylogenetic inference.</title>
        <authorList>
            <person name="Niu G."/>
            <person name="Korkmaz E.M."/>
            <person name="Dogan O."/>
            <person name="Zhang Y."/>
            <person name="Aydemir M.N."/>
            <person name="Budak M."/>
            <person name="Du S."/>
            <person name="Basibuyuk H.H."/>
            <person name="Wei M."/>
        </authorList>
    </citation>
    <scope>NUCLEOTIDE SEQUENCE</scope>
</reference>
<dbReference type="InterPro" id="IPR003945">
    <property type="entry name" value="NU5C-like"/>
</dbReference>
<feature type="transmembrane region" description="Helical" evidence="17">
    <location>
        <begin position="300"/>
        <end position="321"/>
    </location>
</feature>
<dbReference type="InterPro" id="IPR001516">
    <property type="entry name" value="Proton_antipo_N"/>
</dbReference>
<evidence type="ECO:0000256" key="9">
    <source>
        <dbReference type="ARBA" id="ARBA00022967"/>
    </source>
</evidence>
<comment type="function">
    <text evidence="1">Core subunit of the mitochondrial membrane respiratory chain NADH dehydrogenase (Complex I) that is believed to belong to the minimal assembly required for catalysis. Complex I functions in the transfer of electrons from NADH to the respiratory chain. The immediate electron acceptor for the enzyme is believed to be ubiquinone.</text>
</comment>
<feature type="transmembrane region" description="Helical" evidence="17">
    <location>
        <begin position="250"/>
        <end position="268"/>
    </location>
</feature>
<gene>
    <name evidence="21" type="primary">ND5</name>
</gene>
<dbReference type="GO" id="GO:0003954">
    <property type="term" value="F:NADH dehydrogenase activity"/>
    <property type="evidence" value="ECO:0007669"/>
    <property type="project" value="TreeGrafter"/>
</dbReference>
<feature type="domain" description="NADH dehydrogenase subunit 5 C-terminal" evidence="20">
    <location>
        <begin position="396"/>
        <end position="568"/>
    </location>
</feature>
<dbReference type="GO" id="GO:0008137">
    <property type="term" value="F:NADH dehydrogenase (ubiquinone) activity"/>
    <property type="evidence" value="ECO:0007669"/>
    <property type="project" value="UniProtKB-EC"/>
</dbReference>
<evidence type="ECO:0000256" key="7">
    <source>
        <dbReference type="ARBA" id="ARBA00022692"/>
    </source>
</evidence>
<sequence>MFFNKLSINYVSFLMLFLLSLSFFGLCLKFLINNLIYLIEWEILTFYSSQMTMMILLDWMSLMFISLVLFISSLVILYSEDYMFEDLNKNRFIFLILLFILSMIFLIISPNLISILLGWDGLGLTSYCLVIYYQNFKSFNAGMLTVLSNRIGDVLLLMSIGWMINFGSWNYIYYLDFFFYYNELFIIIMMVIIASMTKSAQIPFSSWLPAAMAAPTPVSALVHSSTLVTAGIYLLIRFYNLIESLNLSKFLLIMSLLTMLMAGMGANFEYDLKKIIALSTLSQLGLMMSILMIGCVNLTFFHLIIHALFKALLFLCAGFFIHSMFNNQDIRLMGISCFKMPMIMMIFNFCNLSMCGMPFFSGFYSKDLMMEMFLMMNFNIMEFFLFFFSIGLTVMYSFRLIYYSFLKEVNFFSLINLNENMGYMSKSKIFMFMMMMLSGISLSWMIFPIPEMILLPKFMKLMVLIFVILGMLLGWFLMMIKWNNVNLFSYFLGSMWFMPMISTYLVGNKILLVSENFNNLDDWNEFEMMKMISLVDYLFILMNNLLQLNSMKLFFKLMFWYMILLVSLILLIK</sequence>
<keyword evidence="7 17" id="KW-0812">Transmembrane</keyword>
<evidence type="ECO:0000256" key="1">
    <source>
        <dbReference type="ARBA" id="ARBA00003257"/>
    </source>
</evidence>
<keyword evidence="8" id="KW-0999">Mitochondrion inner membrane</keyword>
<feature type="transmembrane region" description="Helical" evidence="17">
    <location>
        <begin position="91"/>
        <end position="109"/>
    </location>
</feature>
<keyword evidence="13 17" id="KW-0830">Ubiquinone</keyword>
<dbReference type="GO" id="GO:0015990">
    <property type="term" value="P:electron transport coupled proton transport"/>
    <property type="evidence" value="ECO:0007669"/>
    <property type="project" value="TreeGrafter"/>
</dbReference>
<keyword evidence="9" id="KW-1278">Translocase</keyword>
<evidence type="ECO:0000313" key="21">
    <source>
        <dbReference type="EMBL" id="AZF99004.1"/>
    </source>
</evidence>
<name>A0A3G8FWI9_9HYME</name>
<evidence type="ECO:0000256" key="15">
    <source>
        <dbReference type="ARBA" id="ARBA00023136"/>
    </source>
</evidence>
<dbReference type="AlphaFoldDB" id="A0A3G8FWI9"/>
<comment type="subcellular location">
    <subcellularLocation>
        <location evidence="2">Mitochondrion inner membrane</location>
        <topology evidence="2">Multi-pass membrane protein</topology>
    </subcellularLocation>
</comment>
<keyword evidence="5 17" id="KW-0813">Transport</keyword>
<feature type="transmembrane region" description="Helical" evidence="17">
    <location>
        <begin position="342"/>
        <end position="363"/>
    </location>
</feature>
<evidence type="ECO:0000256" key="5">
    <source>
        <dbReference type="ARBA" id="ARBA00022448"/>
    </source>
</evidence>
<feature type="transmembrane region" description="Helical" evidence="17">
    <location>
        <begin position="218"/>
        <end position="238"/>
    </location>
</feature>
<protein>
    <recommendedName>
        <fullName evidence="4 17">NADH-ubiquinone oxidoreductase chain 5</fullName>
        <ecNumber evidence="3 17">7.1.1.2</ecNumber>
    </recommendedName>
</protein>
<evidence type="ECO:0000256" key="3">
    <source>
        <dbReference type="ARBA" id="ARBA00012944"/>
    </source>
</evidence>
<dbReference type="EMBL" id="MH577058">
    <property type="protein sequence ID" value="AZF99004.1"/>
    <property type="molecule type" value="Genomic_DNA"/>
</dbReference>
<dbReference type="Pfam" id="PF06455">
    <property type="entry name" value="NADH5_C"/>
    <property type="match status" value="1"/>
</dbReference>
<feature type="transmembrane region" description="Helical" evidence="17">
    <location>
        <begin position="115"/>
        <end position="133"/>
    </location>
</feature>
<evidence type="ECO:0000256" key="13">
    <source>
        <dbReference type="ARBA" id="ARBA00023075"/>
    </source>
</evidence>
<dbReference type="Pfam" id="PF00361">
    <property type="entry name" value="Proton_antipo_M"/>
    <property type="match status" value="1"/>
</dbReference>
<keyword evidence="12 17" id="KW-0520">NAD</keyword>
<feature type="domain" description="NADH:quinone oxidoreductase/Mrp antiporter transmembrane" evidence="18">
    <location>
        <begin position="109"/>
        <end position="389"/>
    </location>
</feature>